<protein>
    <submittedName>
        <fullName evidence="2">Uncharacterized protein</fullName>
    </submittedName>
</protein>
<feature type="signal peptide" evidence="1">
    <location>
        <begin position="1"/>
        <end position="16"/>
    </location>
</feature>
<dbReference type="EMBL" id="BRYA01000438">
    <property type="protein sequence ID" value="GMI48823.1"/>
    <property type="molecule type" value="Genomic_DNA"/>
</dbReference>
<feature type="chain" id="PRO_5040865010" evidence="1">
    <location>
        <begin position="17"/>
        <end position="128"/>
    </location>
</feature>
<organism evidence="2 3">
    <name type="scientific">Triparma columacea</name>
    <dbReference type="NCBI Taxonomy" id="722753"/>
    <lineage>
        <taxon>Eukaryota</taxon>
        <taxon>Sar</taxon>
        <taxon>Stramenopiles</taxon>
        <taxon>Ochrophyta</taxon>
        <taxon>Bolidophyceae</taxon>
        <taxon>Parmales</taxon>
        <taxon>Triparmaceae</taxon>
        <taxon>Triparma</taxon>
    </lineage>
</organism>
<proteinExistence type="predicted"/>
<dbReference type="OrthoDB" id="196132at2759"/>
<accession>A0A9W7LG41</accession>
<keyword evidence="3" id="KW-1185">Reference proteome</keyword>
<evidence type="ECO:0000256" key="1">
    <source>
        <dbReference type="SAM" id="SignalP"/>
    </source>
</evidence>
<dbReference type="Proteomes" id="UP001165065">
    <property type="component" value="Unassembled WGS sequence"/>
</dbReference>
<evidence type="ECO:0000313" key="2">
    <source>
        <dbReference type="EMBL" id="GMI48823.1"/>
    </source>
</evidence>
<name>A0A9W7LG41_9STRA</name>
<dbReference type="AlphaFoldDB" id="A0A9W7LG41"/>
<comment type="caution">
    <text evidence="2">The sequence shown here is derived from an EMBL/GenBank/DDBJ whole genome shotgun (WGS) entry which is preliminary data.</text>
</comment>
<reference evidence="3" key="1">
    <citation type="journal article" date="2023" name="Commun. Biol.">
        <title>Genome analysis of Parmales, the sister group of diatoms, reveals the evolutionary specialization of diatoms from phago-mixotrophs to photoautotrophs.</title>
        <authorList>
            <person name="Ban H."/>
            <person name="Sato S."/>
            <person name="Yoshikawa S."/>
            <person name="Yamada K."/>
            <person name="Nakamura Y."/>
            <person name="Ichinomiya M."/>
            <person name="Sato N."/>
            <person name="Blanc-Mathieu R."/>
            <person name="Endo H."/>
            <person name="Kuwata A."/>
            <person name="Ogata H."/>
        </authorList>
    </citation>
    <scope>NUCLEOTIDE SEQUENCE [LARGE SCALE GENOMIC DNA]</scope>
</reference>
<evidence type="ECO:0000313" key="3">
    <source>
        <dbReference type="Proteomes" id="UP001165065"/>
    </source>
</evidence>
<gene>
    <name evidence="2" type="ORF">TrCOL_g8054</name>
</gene>
<keyword evidence="1" id="KW-0732">Signal</keyword>
<sequence>MRSFLFFLVAASSVQSLSISRRAFSIASLPSLAFLASPICTPALDMEAFANSELTRDTPKRGLSEDEALCRFGGASSLRAEACSRVKLKPKSGLDPSGKIDRGDFERCKKDYVMVDGKWSPSWSCASS</sequence>